<name>I7J7S4_METBM</name>
<evidence type="ECO:0000256" key="1">
    <source>
        <dbReference type="ARBA" id="ARBA00001966"/>
    </source>
</evidence>
<proteinExistence type="inferred from homology"/>
<evidence type="ECO:0000256" key="6">
    <source>
        <dbReference type="ARBA" id="ARBA00023004"/>
    </source>
</evidence>
<dbReference type="AlphaFoldDB" id="I7J7S4"/>
<dbReference type="GO" id="GO:0035485">
    <property type="term" value="F:adenine/guanine mispair binding"/>
    <property type="evidence" value="ECO:0007669"/>
    <property type="project" value="TreeGrafter"/>
</dbReference>
<evidence type="ECO:0000256" key="8">
    <source>
        <dbReference type="ARBA" id="ARBA00023204"/>
    </source>
</evidence>
<dbReference type="Gene3D" id="1.10.1670.10">
    <property type="entry name" value="Helix-hairpin-Helix base-excision DNA repair enzymes (C-terminal)"/>
    <property type="match status" value="1"/>
</dbReference>
<dbReference type="GO" id="GO:0032357">
    <property type="term" value="F:oxidized purine DNA binding"/>
    <property type="evidence" value="ECO:0007669"/>
    <property type="project" value="TreeGrafter"/>
</dbReference>
<dbReference type="KEGG" id="mbg:BN140_0730"/>
<evidence type="ECO:0000259" key="10">
    <source>
        <dbReference type="SMART" id="SM00478"/>
    </source>
</evidence>
<evidence type="ECO:0000256" key="9">
    <source>
        <dbReference type="ARBA" id="ARBA00023295"/>
    </source>
</evidence>
<dbReference type="BioCyc" id="MBOU1201294:BN140_RS03660-MONOMER"/>
<dbReference type="GO" id="GO:0006284">
    <property type="term" value="P:base-excision repair"/>
    <property type="evidence" value="ECO:0007669"/>
    <property type="project" value="InterPro"/>
</dbReference>
<sequence length="348" mass="39675">MVGWHKNVGAGLTAPVPARVRARHCRLSRGCGHVDPSVAGARPNLFHPSDRIIGVIGTLDPRQNERERQLLEEIREQGNTPKAARLFQDLILSHYRAYGRDLPWRRTTDPYHILVSEIMLQQTQVERVVVRYHEFLERFPDFESLARAPQSEVLLAWQGMGYNRRAISLQKTARLVVDEYGGNLPADVETLATFPGIGQATAAAICAYAFNMPVVYIETNIRRTFIHFFFQDQKGVRDDEILPLVEQTLYLENPREWYSALMDYGTVLKKRTVNPNRRSASYTRQSRFEGSDRQVRGKILALVLEEGTVTEEEVAARVSEDAERVKRILGDLEKEGFIAESEGTYSCR</sequence>
<dbReference type="CDD" id="cd00056">
    <property type="entry name" value="ENDO3c"/>
    <property type="match status" value="1"/>
</dbReference>
<dbReference type="SMART" id="SM00478">
    <property type="entry name" value="ENDO3c"/>
    <property type="match status" value="1"/>
</dbReference>
<evidence type="ECO:0000256" key="3">
    <source>
        <dbReference type="ARBA" id="ARBA00022723"/>
    </source>
</evidence>
<keyword evidence="5 11" id="KW-0378">Hydrolase</keyword>
<keyword evidence="3" id="KW-0479">Metal-binding</keyword>
<dbReference type="Proteomes" id="UP000009007">
    <property type="component" value="Chromosome I"/>
</dbReference>
<dbReference type="PANTHER" id="PTHR42944:SF1">
    <property type="entry name" value="ADENINE DNA GLYCOSYLASE"/>
    <property type="match status" value="1"/>
</dbReference>
<dbReference type="Pfam" id="PF00730">
    <property type="entry name" value="HhH-GPD"/>
    <property type="match status" value="1"/>
</dbReference>
<gene>
    <name evidence="11" type="primary">mutY</name>
    <name evidence="11" type="ordered locus">BN140_0730</name>
</gene>
<protein>
    <submittedName>
        <fullName evidence="11">A/G-specific adenine glycosylase</fullName>
        <ecNumber evidence="11">3.2.2.-</ecNumber>
    </submittedName>
</protein>
<dbReference type="HOGENOM" id="CLU_012862_2_0_2"/>
<dbReference type="EC" id="3.2.2.-" evidence="11"/>
<dbReference type="GO" id="GO:0006298">
    <property type="term" value="P:mismatch repair"/>
    <property type="evidence" value="ECO:0007669"/>
    <property type="project" value="TreeGrafter"/>
</dbReference>
<keyword evidence="9 11" id="KW-0326">Glycosidase</keyword>
<dbReference type="GO" id="GO:0051536">
    <property type="term" value="F:iron-sulfur cluster binding"/>
    <property type="evidence" value="ECO:0007669"/>
    <property type="project" value="UniProtKB-KW"/>
</dbReference>
<dbReference type="PATRIC" id="fig|1201294.9.peg.799"/>
<feature type="domain" description="HhH-GPD" evidence="10">
    <location>
        <begin position="119"/>
        <end position="267"/>
    </location>
</feature>
<reference evidence="12" key="1">
    <citation type="journal article" date="2012" name="J. Bacteriol.">
        <title>Complete genome sequence of the hydrogenotrophic, methanogenic archaeon Methanoculleus bourgensis strain MS2T, isolated from a sewage sludge digester.</title>
        <authorList>
            <person name="Maus I."/>
            <person name="Wibberg D."/>
            <person name="Stantscheff R."/>
            <person name="Eikmeyer F.G."/>
            <person name="Seffner A."/>
            <person name="Boelter J."/>
            <person name="Szczepanowski R."/>
            <person name="Blom J."/>
            <person name="Jaenicke S."/>
            <person name="Konig H."/>
            <person name="Puhler A."/>
            <person name="Schluter A."/>
        </authorList>
    </citation>
    <scope>NUCLEOTIDE SEQUENCE [LARGE SCALE GENOMIC DNA]</scope>
    <source>
        <strain evidence="12">ATCC 43281 / DSM 3045 / OCM 15 / MS2</strain>
    </source>
</reference>
<evidence type="ECO:0000256" key="5">
    <source>
        <dbReference type="ARBA" id="ARBA00022801"/>
    </source>
</evidence>
<keyword evidence="4" id="KW-0227">DNA damage</keyword>
<dbReference type="SUPFAM" id="SSF48150">
    <property type="entry name" value="DNA-glycosylase"/>
    <property type="match status" value="1"/>
</dbReference>
<comment type="similarity">
    <text evidence="2">Belongs to the Nth/MutY family.</text>
</comment>
<dbReference type="InterPro" id="IPR023170">
    <property type="entry name" value="HhH_base_excis_C"/>
</dbReference>
<evidence type="ECO:0000256" key="4">
    <source>
        <dbReference type="ARBA" id="ARBA00022763"/>
    </source>
</evidence>
<keyword evidence="7" id="KW-0411">Iron-sulfur</keyword>
<keyword evidence="12" id="KW-1185">Reference proteome</keyword>
<dbReference type="STRING" id="1201294.BN140_0730"/>
<dbReference type="InterPro" id="IPR044298">
    <property type="entry name" value="MIG/MutY"/>
</dbReference>
<dbReference type="InterPro" id="IPR011257">
    <property type="entry name" value="DNA_glycosylase"/>
</dbReference>
<dbReference type="GO" id="GO:0046872">
    <property type="term" value="F:metal ion binding"/>
    <property type="evidence" value="ECO:0007669"/>
    <property type="project" value="UniProtKB-KW"/>
</dbReference>
<dbReference type="EMBL" id="HE964772">
    <property type="protein sequence ID" value="CCJ35653.1"/>
    <property type="molecule type" value="Genomic_DNA"/>
</dbReference>
<dbReference type="InterPro" id="IPR003265">
    <property type="entry name" value="HhH-GPD_domain"/>
</dbReference>
<evidence type="ECO:0000256" key="2">
    <source>
        <dbReference type="ARBA" id="ARBA00008343"/>
    </source>
</evidence>
<evidence type="ECO:0000313" key="11">
    <source>
        <dbReference type="EMBL" id="CCJ35653.1"/>
    </source>
</evidence>
<dbReference type="GO" id="GO:0000701">
    <property type="term" value="F:purine-specific mismatch base pair DNA N-glycosylase activity"/>
    <property type="evidence" value="ECO:0007669"/>
    <property type="project" value="TreeGrafter"/>
</dbReference>
<comment type="cofactor">
    <cofactor evidence="1">
        <name>[4Fe-4S] cluster</name>
        <dbReference type="ChEBI" id="CHEBI:49883"/>
    </cofactor>
</comment>
<evidence type="ECO:0000256" key="7">
    <source>
        <dbReference type="ARBA" id="ARBA00023014"/>
    </source>
</evidence>
<dbReference type="Gene3D" id="1.10.340.30">
    <property type="entry name" value="Hypothetical protein, domain 2"/>
    <property type="match status" value="1"/>
</dbReference>
<dbReference type="PANTHER" id="PTHR42944">
    <property type="entry name" value="ADENINE DNA GLYCOSYLASE"/>
    <property type="match status" value="1"/>
</dbReference>
<keyword evidence="6" id="KW-0408">Iron</keyword>
<dbReference type="GO" id="GO:0034039">
    <property type="term" value="F:8-oxo-7,8-dihydroguanine DNA N-glycosylase activity"/>
    <property type="evidence" value="ECO:0007669"/>
    <property type="project" value="TreeGrafter"/>
</dbReference>
<keyword evidence="8" id="KW-0234">DNA repair</keyword>
<accession>I7J7S4</accession>
<organism evidence="11 12">
    <name type="scientific">Methanoculleus bourgensis (strain ATCC 43281 / DSM 3045 / OCM 15 / MS2)</name>
    <name type="common">Methanogenium bourgense</name>
    <dbReference type="NCBI Taxonomy" id="1201294"/>
    <lineage>
        <taxon>Archaea</taxon>
        <taxon>Methanobacteriati</taxon>
        <taxon>Methanobacteriota</taxon>
        <taxon>Stenosarchaea group</taxon>
        <taxon>Methanomicrobia</taxon>
        <taxon>Methanomicrobiales</taxon>
        <taxon>Methanomicrobiaceae</taxon>
        <taxon>Methanoculleus</taxon>
    </lineage>
</organism>
<evidence type="ECO:0000313" key="12">
    <source>
        <dbReference type="Proteomes" id="UP000009007"/>
    </source>
</evidence>